<comment type="caution">
    <text evidence="1">The sequence shown here is derived from an EMBL/GenBank/DDBJ whole genome shotgun (WGS) entry which is preliminary data.</text>
</comment>
<protein>
    <submittedName>
        <fullName evidence="1">Uncharacterized protein</fullName>
    </submittedName>
</protein>
<organism evidence="1 2">
    <name type="scientific">Apiospora arundinis</name>
    <dbReference type="NCBI Taxonomy" id="335852"/>
    <lineage>
        <taxon>Eukaryota</taxon>
        <taxon>Fungi</taxon>
        <taxon>Dikarya</taxon>
        <taxon>Ascomycota</taxon>
        <taxon>Pezizomycotina</taxon>
        <taxon>Sordariomycetes</taxon>
        <taxon>Xylariomycetidae</taxon>
        <taxon>Amphisphaeriales</taxon>
        <taxon>Apiosporaceae</taxon>
        <taxon>Apiospora</taxon>
    </lineage>
</organism>
<keyword evidence="2" id="KW-1185">Reference proteome</keyword>
<dbReference type="EMBL" id="JAPCWZ010000005">
    <property type="protein sequence ID" value="KAK8863104.1"/>
    <property type="molecule type" value="Genomic_DNA"/>
</dbReference>
<name>A0ABR2IHV0_9PEZI</name>
<reference evidence="1 2" key="1">
    <citation type="journal article" date="2024" name="IMA Fungus">
        <title>Apiospora arundinis, a panoply of carbohydrate-active enzymes and secondary metabolites.</title>
        <authorList>
            <person name="Sorensen T."/>
            <person name="Petersen C."/>
            <person name="Muurmann A.T."/>
            <person name="Christiansen J.V."/>
            <person name="Brundto M.L."/>
            <person name="Overgaard C.K."/>
            <person name="Boysen A.T."/>
            <person name="Wollenberg R.D."/>
            <person name="Larsen T.O."/>
            <person name="Sorensen J.L."/>
            <person name="Nielsen K.L."/>
            <person name="Sondergaard T.E."/>
        </authorList>
    </citation>
    <scope>NUCLEOTIDE SEQUENCE [LARGE SCALE GENOMIC DNA]</scope>
    <source>
        <strain evidence="1 2">AAU 773</strain>
    </source>
</reference>
<proteinExistence type="predicted"/>
<gene>
    <name evidence="1" type="ORF">PGQ11_009339</name>
</gene>
<evidence type="ECO:0000313" key="2">
    <source>
        <dbReference type="Proteomes" id="UP001390339"/>
    </source>
</evidence>
<accession>A0ABR2IHV0</accession>
<sequence length="88" mass="9339">MSGLAGLKPKVKSQFSKIAALITVPGCSRGFFLRVSRPIDVDVNHHSIPSKISSAVLFFANHTQHPNGSWLGCGLLTAADGLFVSSFV</sequence>
<evidence type="ECO:0000313" key="1">
    <source>
        <dbReference type="EMBL" id="KAK8863104.1"/>
    </source>
</evidence>
<dbReference type="Proteomes" id="UP001390339">
    <property type="component" value="Unassembled WGS sequence"/>
</dbReference>